<protein>
    <recommendedName>
        <fullName evidence="2">Microbial-type PARG catalytic domain-containing protein</fullName>
    </recommendedName>
</protein>
<gene>
    <name evidence="3" type="ORF">Agabi119p4_2179</name>
</gene>
<evidence type="ECO:0000313" key="3">
    <source>
        <dbReference type="EMBL" id="KAF7782803.1"/>
    </source>
</evidence>
<dbReference type="InterPro" id="IPR019261">
    <property type="entry name" value="PARG_cat_microbial"/>
</dbReference>
<organism evidence="3 4">
    <name type="scientific">Agaricus bisporus var. burnettii</name>
    <dbReference type="NCBI Taxonomy" id="192524"/>
    <lineage>
        <taxon>Eukaryota</taxon>
        <taxon>Fungi</taxon>
        <taxon>Dikarya</taxon>
        <taxon>Basidiomycota</taxon>
        <taxon>Agaricomycotina</taxon>
        <taxon>Agaricomycetes</taxon>
        <taxon>Agaricomycetidae</taxon>
        <taxon>Agaricales</taxon>
        <taxon>Agaricineae</taxon>
        <taxon>Agaricaceae</taxon>
        <taxon>Agaricus</taxon>
    </lineage>
</organism>
<feature type="domain" description="Microbial-type PARG catalytic" evidence="2">
    <location>
        <begin position="47"/>
        <end position="216"/>
    </location>
</feature>
<dbReference type="InterPro" id="IPR043472">
    <property type="entry name" value="Macro_dom-like"/>
</dbReference>
<dbReference type="PANTHER" id="PTHR35596">
    <property type="entry name" value="DUF2263 DOMAIN-CONTAINING PROTEIN"/>
    <property type="match status" value="1"/>
</dbReference>
<dbReference type="Gene3D" id="3.40.220.10">
    <property type="entry name" value="Leucine Aminopeptidase, subunit E, domain 1"/>
    <property type="match status" value="1"/>
</dbReference>
<dbReference type="Proteomes" id="UP000629468">
    <property type="component" value="Unassembled WGS sequence"/>
</dbReference>
<evidence type="ECO:0000313" key="4">
    <source>
        <dbReference type="Proteomes" id="UP000629468"/>
    </source>
</evidence>
<dbReference type="NCBIfam" id="TIGR02452">
    <property type="entry name" value="TIGR02452 family protein"/>
    <property type="match status" value="1"/>
</dbReference>
<dbReference type="InterPro" id="IPR012664">
    <property type="entry name" value="CHP02452"/>
</dbReference>
<dbReference type="AlphaFoldDB" id="A0A8H7F8Q0"/>
<dbReference type="PIRSF" id="PIRSF014899">
    <property type="entry name" value="UCP014899"/>
    <property type="match status" value="1"/>
</dbReference>
<accession>A0A8H7F8Q0</accession>
<proteinExistence type="predicted"/>
<evidence type="ECO:0000259" key="2">
    <source>
        <dbReference type="Pfam" id="PF10021"/>
    </source>
</evidence>
<name>A0A8H7F8Q0_AGABI</name>
<evidence type="ECO:0000256" key="1">
    <source>
        <dbReference type="SAM" id="MobiDB-lite"/>
    </source>
</evidence>
<dbReference type="Pfam" id="PF10021">
    <property type="entry name" value="PARG_cat_microb"/>
    <property type="match status" value="1"/>
</dbReference>
<feature type="region of interest" description="Disordered" evidence="1">
    <location>
        <begin position="1"/>
        <end position="21"/>
    </location>
</feature>
<dbReference type="EMBL" id="JABXXO010000003">
    <property type="protein sequence ID" value="KAF7782803.1"/>
    <property type="molecule type" value="Genomic_DNA"/>
</dbReference>
<feature type="compositionally biased region" description="Basic residues" evidence="1">
    <location>
        <begin position="1"/>
        <end position="12"/>
    </location>
</feature>
<comment type="caution">
    <text evidence="3">The sequence shown here is derived from an EMBL/GenBank/DDBJ whole genome shotgun (WGS) entry which is preliminary data.</text>
</comment>
<dbReference type="PANTHER" id="PTHR35596:SF1">
    <property type="entry name" value="MICROBIAL-TYPE PARG CATALYTIC DOMAIN-CONTAINING PROTEIN"/>
    <property type="match status" value="1"/>
</dbReference>
<reference evidence="3 4" key="1">
    <citation type="journal article" name="Sci. Rep.">
        <title>Telomere-to-telomere assembled and centromere annotated genomes of the two main subspecies of the button mushroom Agaricus bisporus reveal especially polymorphic chromosome ends.</title>
        <authorList>
            <person name="Sonnenberg A.S.M."/>
            <person name="Sedaghat-Telgerd N."/>
            <person name="Lavrijssen B."/>
            <person name="Ohm R.A."/>
            <person name="Hendrickx P.M."/>
            <person name="Scholtmeijer K."/>
            <person name="Baars J.J.P."/>
            <person name="van Peer A."/>
        </authorList>
    </citation>
    <scope>NUCLEOTIDE SEQUENCE [LARGE SCALE GENOMIC DNA]</scope>
    <source>
        <strain evidence="3 4">H119_p4</strain>
    </source>
</reference>
<sequence>MPPKPGKSKIPKPHPIGLPPREACKRIAGESMKAIEIGSYAPGKSELNASTKRFDLKSNVEQLQRSTLYYDPESELISWSTSPSTLKSSSDSMPTKIWATEQSSLDTARELVQKFGTEPDSQSAGGVNAATGGQGTTRAHAIGVLNFASARNPGGGFLNGARTQEESIARSSTLYQSLTCPVGRQFYTYHHEITAGKNDGFYSHAMIYSPSVRVFRTDAGDWIEPYEIDILTSPAVNAGVVWQKRQKALKEGKDAISESAMESKIRAVMKERMARLLYLFEIQGVQNIVLGSFGTGAFRNSVDMVVDLWAELLIGEEARFGKSFERVVFGVLGNETYLKFADKFGTEAA</sequence>